<gene>
    <name evidence="2" type="ORF">Agabi119p4_7250</name>
</gene>
<evidence type="ECO:0000313" key="2">
    <source>
        <dbReference type="EMBL" id="KAF7768007.1"/>
    </source>
</evidence>
<accession>A0A8H7EZ32</accession>
<sequence>MTQRRHRNLLDAPDGPLPHSTSLIRVPSSSPIPNQHHFDGTTQPQRSIFKPHKRSSTVSELCASGFCHPDLRKSLMYSSRWDGLSRVTVT</sequence>
<dbReference type="Proteomes" id="UP000629468">
    <property type="component" value="Unassembled WGS sequence"/>
</dbReference>
<dbReference type="EMBL" id="JABXXO010000010">
    <property type="protein sequence ID" value="KAF7768007.1"/>
    <property type="molecule type" value="Genomic_DNA"/>
</dbReference>
<dbReference type="AlphaFoldDB" id="A0A8H7EZ32"/>
<feature type="region of interest" description="Disordered" evidence="1">
    <location>
        <begin position="1"/>
        <end position="47"/>
    </location>
</feature>
<feature type="compositionally biased region" description="Polar residues" evidence="1">
    <location>
        <begin position="19"/>
        <end position="33"/>
    </location>
</feature>
<comment type="caution">
    <text evidence="2">The sequence shown here is derived from an EMBL/GenBank/DDBJ whole genome shotgun (WGS) entry which is preliminary data.</text>
</comment>
<organism evidence="2 3">
    <name type="scientific">Agaricus bisporus var. burnettii</name>
    <dbReference type="NCBI Taxonomy" id="192524"/>
    <lineage>
        <taxon>Eukaryota</taxon>
        <taxon>Fungi</taxon>
        <taxon>Dikarya</taxon>
        <taxon>Basidiomycota</taxon>
        <taxon>Agaricomycotina</taxon>
        <taxon>Agaricomycetes</taxon>
        <taxon>Agaricomycetidae</taxon>
        <taxon>Agaricales</taxon>
        <taxon>Agaricineae</taxon>
        <taxon>Agaricaceae</taxon>
        <taxon>Agaricus</taxon>
    </lineage>
</organism>
<name>A0A8H7EZ32_AGABI</name>
<proteinExistence type="predicted"/>
<reference evidence="2 3" key="1">
    <citation type="journal article" name="Sci. Rep.">
        <title>Telomere-to-telomere assembled and centromere annotated genomes of the two main subspecies of the button mushroom Agaricus bisporus reveal especially polymorphic chromosome ends.</title>
        <authorList>
            <person name="Sonnenberg A.S.M."/>
            <person name="Sedaghat-Telgerd N."/>
            <person name="Lavrijssen B."/>
            <person name="Ohm R.A."/>
            <person name="Hendrickx P.M."/>
            <person name="Scholtmeijer K."/>
            <person name="Baars J.J.P."/>
            <person name="van Peer A."/>
        </authorList>
    </citation>
    <scope>NUCLEOTIDE SEQUENCE [LARGE SCALE GENOMIC DNA]</scope>
    <source>
        <strain evidence="2 3">H119_p4</strain>
    </source>
</reference>
<evidence type="ECO:0000256" key="1">
    <source>
        <dbReference type="SAM" id="MobiDB-lite"/>
    </source>
</evidence>
<evidence type="ECO:0000313" key="3">
    <source>
        <dbReference type="Proteomes" id="UP000629468"/>
    </source>
</evidence>
<protein>
    <submittedName>
        <fullName evidence="2">Uncharacterized protein</fullName>
    </submittedName>
</protein>